<gene>
    <name evidence="1" type="ORF">NCS_30054</name>
</gene>
<dbReference type="EMBL" id="LT841358">
    <property type="protein sequence ID" value="SMH72214.1"/>
    <property type="molecule type" value="Genomic_DNA"/>
</dbReference>
<evidence type="ECO:0000313" key="1">
    <source>
        <dbReference type="EMBL" id="SMH72214.1"/>
    </source>
</evidence>
<sequence>MVMVIQIQQLETGLTESVTIQDTNMTLTVTTGIFTGQETIQC</sequence>
<keyword evidence="2" id="KW-1185">Reference proteome</keyword>
<accession>A0A2H1FHK2</accession>
<name>A0A2H1FHK2_9ARCH</name>
<dbReference type="Proteomes" id="UP000230607">
    <property type="component" value="Chromosome 1"/>
</dbReference>
<organism evidence="1 2">
    <name type="scientific">Candidatus Nitrosotalea okcheonensis</name>
    <dbReference type="NCBI Taxonomy" id="1903276"/>
    <lineage>
        <taxon>Archaea</taxon>
        <taxon>Nitrososphaerota</taxon>
        <taxon>Nitrososphaeria</taxon>
        <taxon>Nitrosotaleales</taxon>
        <taxon>Nitrosotaleaceae</taxon>
        <taxon>Nitrosotalea</taxon>
    </lineage>
</organism>
<protein>
    <submittedName>
        <fullName evidence="1">Uncharacterized protein</fullName>
    </submittedName>
</protein>
<evidence type="ECO:0000313" key="2">
    <source>
        <dbReference type="Proteomes" id="UP000230607"/>
    </source>
</evidence>
<dbReference type="AlphaFoldDB" id="A0A2H1FHK2"/>
<proteinExistence type="predicted"/>
<reference evidence="2" key="1">
    <citation type="submission" date="2017-03" db="EMBL/GenBank/DDBJ databases">
        <authorList>
            <person name="Herbold C."/>
        </authorList>
    </citation>
    <scope>NUCLEOTIDE SEQUENCE [LARGE SCALE GENOMIC DNA]</scope>
</reference>